<dbReference type="InterPro" id="IPR038407">
    <property type="entry name" value="v-SNARE_N_sf"/>
</dbReference>
<evidence type="ECO:0000256" key="2">
    <source>
        <dbReference type="ARBA" id="ARBA00022448"/>
    </source>
</evidence>
<dbReference type="PANTHER" id="PTHR21230">
    <property type="entry name" value="VESICLE TRANSPORT V-SNARE PROTEIN VTI1-RELATED"/>
    <property type="match status" value="1"/>
</dbReference>
<evidence type="ECO:0000256" key="8">
    <source>
        <dbReference type="ARBA" id="ARBA00046280"/>
    </source>
</evidence>
<dbReference type="Proteomes" id="UP000288805">
    <property type="component" value="Unassembled WGS sequence"/>
</dbReference>
<evidence type="ECO:0000256" key="1">
    <source>
        <dbReference type="ARBA" id="ARBA00006108"/>
    </source>
</evidence>
<proteinExistence type="inferred from homology"/>
<dbReference type="InterPro" id="IPR007705">
    <property type="entry name" value="Vesicle_trsprt_v-SNARE_N"/>
</dbReference>
<dbReference type="GO" id="GO:0016192">
    <property type="term" value="P:vesicle-mediated transport"/>
    <property type="evidence" value="ECO:0007669"/>
    <property type="project" value="InterPro"/>
</dbReference>
<dbReference type="GO" id="GO:0012505">
    <property type="term" value="C:endomembrane system"/>
    <property type="evidence" value="ECO:0007669"/>
    <property type="project" value="UniProtKB-SubCell"/>
</dbReference>
<reference evidence="12 13" key="1">
    <citation type="journal article" date="2018" name="PLoS Genet.">
        <title>Population sequencing reveals clonal diversity and ancestral inbreeding in the grapevine cultivar Chardonnay.</title>
        <authorList>
            <person name="Roach M.J."/>
            <person name="Johnson D.L."/>
            <person name="Bohlmann J."/>
            <person name="van Vuuren H.J."/>
            <person name="Jones S.J."/>
            <person name="Pretorius I.S."/>
            <person name="Schmidt S.A."/>
            <person name="Borneman A.R."/>
        </authorList>
    </citation>
    <scope>NUCLEOTIDE SEQUENCE [LARGE SCALE GENOMIC DNA]</scope>
    <source>
        <strain evidence="13">cv. Chardonnay</strain>
        <tissue evidence="12">Leaf</tissue>
    </source>
</reference>
<keyword evidence="2" id="KW-0813">Transport</keyword>
<evidence type="ECO:0000256" key="9">
    <source>
        <dbReference type="SAM" id="Coils"/>
    </source>
</evidence>
<evidence type="ECO:0000256" key="10">
    <source>
        <dbReference type="SAM" id="MobiDB-lite"/>
    </source>
</evidence>
<gene>
    <name evidence="12" type="primary">VTI13_1</name>
    <name evidence="12" type="ORF">CK203_100399</name>
</gene>
<comment type="caution">
    <text evidence="12">The sequence shown here is derived from an EMBL/GenBank/DDBJ whole genome shotgun (WGS) entry which is preliminary data.</text>
</comment>
<feature type="region of interest" description="Disordered" evidence="10">
    <location>
        <begin position="257"/>
        <end position="296"/>
    </location>
</feature>
<dbReference type="GO" id="GO:0006886">
    <property type="term" value="P:intracellular protein transport"/>
    <property type="evidence" value="ECO:0007669"/>
    <property type="project" value="InterPro"/>
</dbReference>
<evidence type="ECO:0000259" key="11">
    <source>
        <dbReference type="Pfam" id="PF05008"/>
    </source>
</evidence>
<dbReference type="Gene3D" id="1.20.58.400">
    <property type="entry name" value="t-snare proteins"/>
    <property type="match status" value="1"/>
</dbReference>
<comment type="similarity">
    <text evidence="1">Belongs to the VTI1 family.</text>
</comment>
<keyword evidence="7" id="KW-0472">Membrane</keyword>
<keyword evidence="4" id="KW-0653">Protein transport</keyword>
<accession>A0A438BV37</accession>
<protein>
    <submittedName>
        <fullName evidence="12">Vesicle transport v-SNARE 13</fullName>
    </submittedName>
</protein>
<evidence type="ECO:0000256" key="6">
    <source>
        <dbReference type="ARBA" id="ARBA00023054"/>
    </source>
</evidence>
<dbReference type="GO" id="GO:0031090">
    <property type="term" value="C:organelle membrane"/>
    <property type="evidence" value="ECO:0007669"/>
    <property type="project" value="UniProtKB-ARBA"/>
</dbReference>
<evidence type="ECO:0000313" key="13">
    <source>
        <dbReference type="Proteomes" id="UP000288805"/>
    </source>
</evidence>
<dbReference type="FunFam" id="1.20.58.400:FF:000001">
    <property type="entry name" value="Vesicle transport through interaction with t-SNAREs homolog 1A"/>
    <property type="match status" value="1"/>
</dbReference>
<dbReference type="GO" id="GO:0005737">
    <property type="term" value="C:cytoplasm"/>
    <property type="evidence" value="ECO:0007669"/>
    <property type="project" value="UniProtKB-ARBA"/>
</dbReference>
<dbReference type="PANTHER" id="PTHR21230:SF26">
    <property type="entry name" value="VESICLE TRANSPORT THROUGH INTERACTION WITH T-SNARES HOMOLOG 1A"/>
    <property type="match status" value="1"/>
</dbReference>
<keyword evidence="3" id="KW-0812">Transmembrane</keyword>
<sequence length="440" mass="49585">MWVRRNEVKETKWMRLAFKAPKSSKLPTLSQVGRCCRTHDASGRDAECSGLCVLMMCREEEFPTLVSFRLFFSLTKFIKQVVPMRSGRPNSRVSFTQIVRFTTFPIRHFSGGPPAVSTLVPIIFRSNMSQVFEGYERQYCELSANLSRKCTAASLLNGEQKKQKVSEIKAGLDDADALIRKMDLEARSLQPSVKAMLLAKLREYKTDLNNVKNEVKRITSANTNQAARDNLLESGMADTMTADTDFGIFGQVSRRPSSQIGSTFSNRTTSKPLSTSNFRTSNHVNGGGNTQQTSNVAHKYGNKGKTSMSIGDRKVDVAPLCFVWWAWSLCRCMPNQGLHFCVEEPESELESYPKEEETYNEDEVSEECDYYDGMTEGYSLVVRPLLVVPKVKGEEDWRRISIFQTHISCQGRLCTMIIDGGSSLNIVSQELVEKLNLKTE</sequence>
<name>A0A438BV37_VITVI</name>
<dbReference type="SUPFAM" id="SSF47661">
    <property type="entry name" value="t-snare proteins"/>
    <property type="match status" value="1"/>
</dbReference>
<evidence type="ECO:0000313" key="12">
    <source>
        <dbReference type="EMBL" id="RVW14700.1"/>
    </source>
</evidence>
<evidence type="ECO:0000256" key="4">
    <source>
        <dbReference type="ARBA" id="ARBA00022927"/>
    </source>
</evidence>
<evidence type="ECO:0000256" key="3">
    <source>
        <dbReference type="ARBA" id="ARBA00022692"/>
    </source>
</evidence>
<evidence type="ECO:0000256" key="5">
    <source>
        <dbReference type="ARBA" id="ARBA00022989"/>
    </source>
</evidence>
<evidence type="ECO:0000256" key="7">
    <source>
        <dbReference type="ARBA" id="ARBA00023136"/>
    </source>
</evidence>
<feature type="coiled-coil region" evidence="9">
    <location>
        <begin position="194"/>
        <end position="221"/>
    </location>
</feature>
<dbReference type="AlphaFoldDB" id="A0A438BV37"/>
<comment type="subcellular location">
    <subcellularLocation>
        <location evidence="8">Endomembrane system</location>
        <topology evidence="8">Single-pass type IV membrane protein</topology>
    </subcellularLocation>
</comment>
<keyword evidence="6 9" id="KW-0175">Coiled coil</keyword>
<dbReference type="EMBL" id="QGNW01002613">
    <property type="protein sequence ID" value="RVW14700.1"/>
    <property type="molecule type" value="Genomic_DNA"/>
</dbReference>
<keyword evidence="5" id="KW-1133">Transmembrane helix</keyword>
<feature type="domain" description="Vesicle transport v-SNARE N-terminal" evidence="11">
    <location>
        <begin position="128"/>
        <end position="218"/>
    </location>
</feature>
<dbReference type="InterPro" id="IPR010989">
    <property type="entry name" value="SNARE"/>
</dbReference>
<dbReference type="Pfam" id="PF05008">
    <property type="entry name" value="V-SNARE"/>
    <property type="match status" value="1"/>
</dbReference>
<organism evidence="12 13">
    <name type="scientific">Vitis vinifera</name>
    <name type="common">Grape</name>
    <dbReference type="NCBI Taxonomy" id="29760"/>
    <lineage>
        <taxon>Eukaryota</taxon>
        <taxon>Viridiplantae</taxon>
        <taxon>Streptophyta</taxon>
        <taxon>Embryophyta</taxon>
        <taxon>Tracheophyta</taxon>
        <taxon>Spermatophyta</taxon>
        <taxon>Magnoliopsida</taxon>
        <taxon>eudicotyledons</taxon>
        <taxon>Gunneridae</taxon>
        <taxon>Pentapetalae</taxon>
        <taxon>rosids</taxon>
        <taxon>Vitales</taxon>
        <taxon>Vitaceae</taxon>
        <taxon>Viteae</taxon>
        <taxon>Vitis</taxon>
    </lineage>
</organism>